<feature type="domain" description="N-(5'phosphoribosyl) anthranilate isomerase (PRAI)" evidence="11">
    <location>
        <begin position="65"/>
        <end position="241"/>
    </location>
</feature>
<comment type="pathway">
    <text evidence="2 9">Amino-acid biosynthesis; L-tryptophan biosynthesis; L-tryptophan from chorismate: step 3/5.</text>
</comment>
<accession>A0A7Z0QA88</accession>
<dbReference type="SUPFAM" id="SSF51366">
    <property type="entry name" value="Ribulose-phoshate binding barrel"/>
    <property type="match status" value="1"/>
</dbReference>
<evidence type="ECO:0000256" key="4">
    <source>
        <dbReference type="ARBA" id="ARBA00022272"/>
    </source>
</evidence>
<evidence type="ECO:0000259" key="11">
    <source>
        <dbReference type="Pfam" id="PF00697"/>
    </source>
</evidence>
<evidence type="ECO:0000256" key="3">
    <source>
        <dbReference type="ARBA" id="ARBA00012572"/>
    </source>
</evidence>
<dbReference type="UniPathway" id="UPA00035">
    <property type="reaction ID" value="UER00042"/>
</dbReference>
<evidence type="ECO:0000256" key="2">
    <source>
        <dbReference type="ARBA" id="ARBA00004664"/>
    </source>
</evidence>
<evidence type="ECO:0000256" key="5">
    <source>
        <dbReference type="ARBA" id="ARBA00022605"/>
    </source>
</evidence>
<dbReference type="Pfam" id="PF00697">
    <property type="entry name" value="PRAI"/>
    <property type="match status" value="1"/>
</dbReference>
<feature type="compositionally biased region" description="Basic residues" evidence="10">
    <location>
        <begin position="1"/>
        <end position="10"/>
    </location>
</feature>
<evidence type="ECO:0000256" key="1">
    <source>
        <dbReference type="ARBA" id="ARBA00001164"/>
    </source>
</evidence>
<dbReference type="EMBL" id="JAGEMI010000001">
    <property type="protein sequence ID" value="MBO1860354.1"/>
    <property type="molecule type" value="Genomic_DNA"/>
</dbReference>
<evidence type="ECO:0000256" key="8">
    <source>
        <dbReference type="ARBA" id="ARBA00023235"/>
    </source>
</evidence>
<dbReference type="InterPro" id="IPR013785">
    <property type="entry name" value="Aldolase_TIM"/>
</dbReference>
<keyword evidence="8 9" id="KW-0413">Isomerase</keyword>
<sequence>MRRRKSRRLGRGASRPDLQSHLPNQSRCRTMLTQIYEVATPAEAEAISAIGVDHVGVLVGDGAFPRELPVSEAAAVMEAIRGPSLLSALFLSPDVAMIERMARELRPPIVHLGASNELLAPDHVSALRRSLPGVRFMRSVPVTGPEALQVARAYDGIVEWILLDSHRVGDPQIGAQGVTHDWSISRTIVETVRTPVILAGGLGPDNVKEAIRSVQPAGVDSKTKTDSEGTHSKDLVKVQAFNRAAKNG</sequence>
<dbReference type="GO" id="GO:0004640">
    <property type="term" value="F:phosphoribosylanthranilate isomerase activity"/>
    <property type="evidence" value="ECO:0007669"/>
    <property type="project" value="UniProtKB-UniRule"/>
</dbReference>
<dbReference type="InterPro" id="IPR001240">
    <property type="entry name" value="PRAI_dom"/>
</dbReference>
<comment type="similarity">
    <text evidence="9">Belongs to the TrpF family.</text>
</comment>
<name>A0A7Z0QA88_9BRAD</name>
<reference evidence="13" key="1">
    <citation type="submission" date="2020-06" db="EMBL/GenBank/DDBJ databases">
        <title>Whole Genome Sequence of Bradyrhizobium sp. Strain 323S2.</title>
        <authorList>
            <person name="Bromfield E.S.P."/>
        </authorList>
    </citation>
    <scope>NUCLEOTIDE SEQUENCE [LARGE SCALE GENOMIC DNA]</scope>
    <source>
        <strain evidence="13">323S2</strain>
    </source>
</reference>
<proteinExistence type="inferred from homology"/>
<dbReference type="PANTHER" id="PTHR42894:SF1">
    <property type="entry name" value="N-(5'-PHOSPHORIBOSYL)ANTHRANILATE ISOMERASE"/>
    <property type="match status" value="1"/>
</dbReference>
<dbReference type="CDD" id="cd00405">
    <property type="entry name" value="PRAI"/>
    <property type="match status" value="1"/>
</dbReference>
<evidence type="ECO:0000256" key="7">
    <source>
        <dbReference type="ARBA" id="ARBA00023141"/>
    </source>
</evidence>
<comment type="catalytic activity">
    <reaction evidence="1 9">
        <text>N-(5-phospho-beta-D-ribosyl)anthranilate = 1-(2-carboxyphenylamino)-1-deoxy-D-ribulose 5-phosphate</text>
        <dbReference type="Rhea" id="RHEA:21540"/>
        <dbReference type="ChEBI" id="CHEBI:18277"/>
        <dbReference type="ChEBI" id="CHEBI:58613"/>
        <dbReference type="EC" id="5.3.1.24"/>
    </reaction>
</comment>
<gene>
    <name evidence="9" type="primary">trpF</name>
    <name evidence="13" type="ORF">G6321_16920</name>
    <name evidence="12" type="ORF">J4G43_04980</name>
</gene>
<dbReference type="AlphaFoldDB" id="A0A7Z0QA88"/>
<reference evidence="12" key="2">
    <citation type="submission" date="2021-03" db="EMBL/GenBank/DDBJ databases">
        <title>Whole Genome Sequence of Bradyrhizobium sp. Strain 144S4.</title>
        <authorList>
            <person name="Bromfield E.S.P."/>
            <person name="Cloutier S."/>
        </authorList>
    </citation>
    <scope>NUCLEOTIDE SEQUENCE [LARGE SCALE GENOMIC DNA]</scope>
    <source>
        <strain evidence="12">144S4</strain>
    </source>
</reference>
<keyword evidence="7 9" id="KW-0057">Aromatic amino acid biosynthesis</keyword>
<evidence type="ECO:0000313" key="12">
    <source>
        <dbReference type="EMBL" id="MBO1860354.1"/>
    </source>
</evidence>
<evidence type="ECO:0000256" key="6">
    <source>
        <dbReference type="ARBA" id="ARBA00022822"/>
    </source>
</evidence>
<dbReference type="EC" id="5.3.1.24" evidence="3 9"/>
<keyword evidence="5 9" id="KW-0028">Amino-acid biosynthesis</keyword>
<organism evidence="13">
    <name type="scientific">Bradyrhizobium barranii subsp. barranii</name>
    <dbReference type="NCBI Taxonomy" id="2823807"/>
    <lineage>
        <taxon>Bacteria</taxon>
        <taxon>Pseudomonadati</taxon>
        <taxon>Pseudomonadota</taxon>
        <taxon>Alphaproteobacteria</taxon>
        <taxon>Hyphomicrobiales</taxon>
        <taxon>Nitrobacteraceae</taxon>
        <taxon>Bradyrhizobium</taxon>
        <taxon>Bradyrhizobium barranii</taxon>
    </lineage>
</organism>
<comment type="caution">
    <text evidence="13">The sequence shown here is derived from an EMBL/GenBank/DDBJ whole genome shotgun (WGS) entry which is preliminary data.</text>
</comment>
<dbReference type="HAMAP" id="MF_00135">
    <property type="entry name" value="PRAI"/>
    <property type="match status" value="1"/>
</dbReference>
<evidence type="ECO:0000256" key="10">
    <source>
        <dbReference type="SAM" id="MobiDB-lite"/>
    </source>
</evidence>
<keyword evidence="6 9" id="KW-0822">Tryptophan biosynthesis</keyword>
<dbReference type="InterPro" id="IPR011060">
    <property type="entry name" value="RibuloseP-bd_barrel"/>
</dbReference>
<feature type="region of interest" description="Disordered" evidence="10">
    <location>
        <begin position="1"/>
        <end position="24"/>
    </location>
</feature>
<evidence type="ECO:0000313" key="13">
    <source>
        <dbReference type="EMBL" id="NYY90043.1"/>
    </source>
</evidence>
<dbReference type="InterPro" id="IPR044643">
    <property type="entry name" value="TrpF_fam"/>
</dbReference>
<dbReference type="PANTHER" id="PTHR42894">
    <property type="entry name" value="N-(5'-PHOSPHORIBOSYL)ANTHRANILATE ISOMERASE"/>
    <property type="match status" value="1"/>
</dbReference>
<dbReference type="GO" id="GO:0000162">
    <property type="term" value="P:L-tryptophan biosynthetic process"/>
    <property type="evidence" value="ECO:0007669"/>
    <property type="project" value="UniProtKB-UniRule"/>
</dbReference>
<evidence type="ECO:0000256" key="9">
    <source>
        <dbReference type="HAMAP-Rule" id="MF_00135"/>
    </source>
</evidence>
<dbReference type="EMBL" id="JACBFH010000001">
    <property type="protein sequence ID" value="NYY90043.1"/>
    <property type="molecule type" value="Genomic_DNA"/>
</dbReference>
<protein>
    <recommendedName>
        <fullName evidence="4 9">N-(5'-phosphoribosyl)anthranilate isomerase</fullName>
        <shortName evidence="9">PRAI</shortName>
        <ecNumber evidence="3 9">5.3.1.24</ecNumber>
    </recommendedName>
</protein>
<dbReference type="Gene3D" id="3.20.20.70">
    <property type="entry name" value="Aldolase class I"/>
    <property type="match status" value="1"/>
</dbReference>